<dbReference type="GO" id="GO:0005524">
    <property type="term" value="F:ATP binding"/>
    <property type="evidence" value="ECO:0007669"/>
    <property type="project" value="UniProtKB-KW"/>
</dbReference>
<dbReference type="InterPro" id="IPR043001">
    <property type="entry name" value="IP5_2-K_N_lobe"/>
</dbReference>
<name>A0A9P6D3U4_9AGAR</name>
<proteinExistence type="predicted"/>
<keyword evidence="7 8" id="KW-0067">ATP-binding</keyword>
<comment type="caution">
    <text evidence="9">The sequence shown here is derived from an EMBL/GenBank/DDBJ whole genome shotgun (WGS) entry which is preliminary data.</text>
</comment>
<organism evidence="9 10">
    <name type="scientific">Pholiota conissans</name>
    <dbReference type="NCBI Taxonomy" id="109636"/>
    <lineage>
        <taxon>Eukaryota</taxon>
        <taxon>Fungi</taxon>
        <taxon>Dikarya</taxon>
        <taxon>Basidiomycota</taxon>
        <taxon>Agaricomycotina</taxon>
        <taxon>Agaricomycetes</taxon>
        <taxon>Agaricomycetidae</taxon>
        <taxon>Agaricales</taxon>
        <taxon>Agaricineae</taxon>
        <taxon>Strophariaceae</taxon>
        <taxon>Pholiota</taxon>
    </lineage>
</organism>
<evidence type="ECO:0000256" key="6">
    <source>
        <dbReference type="ARBA" id="ARBA00022777"/>
    </source>
</evidence>
<dbReference type="PANTHER" id="PTHR14456:SF2">
    <property type="entry name" value="INOSITOL-PENTAKISPHOSPHATE 2-KINASE"/>
    <property type="match status" value="1"/>
</dbReference>
<dbReference type="PANTHER" id="PTHR14456">
    <property type="entry name" value="INOSITOL POLYPHOSPHATE KINASE 1"/>
    <property type="match status" value="1"/>
</dbReference>
<sequence>MANILETAPHDWKYVSEGGATIVFSYTRSAHSDFDGMVLRLRKISLKKSATEGPDNACGEEPDDPTIEYQTKCMQGLIPPEHLPRLQTVHLDRSWLEELSRLHNSTRPENRRAKDEIDLKRKKGVLATDLVGGNWLAVEIKPKWAFLPSPIHLSEETRSIKTQTCRFCMHSHLRARGSQEEITNYCPLDLFSGDKTRILKAIHDLWDAWVASNATVNNLKIFARGKFVTPSEAHVMLSENEAAGEEFSVIRDAFASALVEPLLRTPVLHILSDLQRDLDALDIEGLSRLWRLTESSAILNQTNPSQASESVPTSTPLGVTSRCIQAPDPTISDWIDFVHNYSSPDKPTLDHSNPSPDHLRYYILAYLLSATFKDCSVIVKLDFLQSCTTASNVTPNSVTVIDLDPKKVDKLKDWEKLDQEIVRTYASANKKTCIDAWKSPNTT</sequence>
<accession>A0A9P6D3U4</accession>
<keyword evidence="5 8" id="KW-0547">Nucleotide-binding</keyword>
<dbReference type="GO" id="GO:0005634">
    <property type="term" value="C:nucleus"/>
    <property type="evidence" value="ECO:0007669"/>
    <property type="project" value="TreeGrafter"/>
</dbReference>
<evidence type="ECO:0000313" key="10">
    <source>
        <dbReference type="Proteomes" id="UP000807469"/>
    </source>
</evidence>
<keyword evidence="10" id="KW-1185">Reference proteome</keyword>
<evidence type="ECO:0000256" key="1">
    <source>
        <dbReference type="ARBA" id="ARBA00001774"/>
    </source>
</evidence>
<dbReference type="InterPro" id="IPR009286">
    <property type="entry name" value="Ins_P5_2-kin"/>
</dbReference>
<evidence type="ECO:0000256" key="5">
    <source>
        <dbReference type="ARBA" id="ARBA00022741"/>
    </source>
</evidence>
<dbReference type="EC" id="2.7.1.158" evidence="2 8"/>
<reference evidence="9" key="1">
    <citation type="submission" date="2020-11" db="EMBL/GenBank/DDBJ databases">
        <authorList>
            <consortium name="DOE Joint Genome Institute"/>
            <person name="Ahrendt S."/>
            <person name="Riley R."/>
            <person name="Andreopoulos W."/>
            <person name="Labutti K."/>
            <person name="Pangilinan J."/>
            <person name="Ruiz-Duenas F.J."/>
            <person name="Barrasa J.M."/>
            <person name="Sanchez-Garcia M."/>
            <person name="Camarero S."/>
            <person name="Miyauchi S."/>
            <person name="Serrano A."/>
            <person name="Linde D."/>
            <person name="Babiker R."/>
            <person name="Drula E."/>
            <person name="Ayuso-Fernandez I."/>
            <person name="Pacheco R."/>
            <person name="Padilla G."/>
            <person name="Ferreira P."/>
            <person name="Barriuso J."/>
            <person name="Kellner H."/>
            <person name="Castanera R."/>
            <person name="Alfaro M."/>
            <person name="Ramirez L."/>
            <person name="Pisabarro A.G."/>
            <person name="Kuo A."/>
            <person name="Tritt A."/>
            <person name="Lipzen A."/>
            <person name="He G."/>
            <person name="Yan M."/>
            <person name="Ng V."/>
            <person name="Cullen D."/>
            <person name="Martin F."/>
            <person name="Rosso M.-N."/>
            <person name="Henrissat B."/>
            <person name="Hibbett D."/>
            <person name="Martinez A.T."/>
            <person name="Grigoriev I.V."/>
        </authorList>
    </citation>
    <scope>NUCLEOTIDE SEQUENCE</scope>
    <source>
        <strain evidence="9">CIRM-BRFM 674</strain>
    </source>
</reference>
<dbReference type="Gene3D" id="3.30.200.110">
    <property type="entry name" value="Inositol-pentakisphosphate 2-kinase, N-lobe"/>
    <property type="match status" value="1"/>
</dbReference>
<dbReference type="Pfam" id="PF06090">
    <property type="entry name" value="Ins_P5_2-kin"/>
    <property type="match status" value="1"/>
</dbReference>
<protein>
    <recommendedName>
        <fullName evidence="3 8">Inositol-pentakisphosphate 2-kinase</fullName>
        <ecNumber evidence="2 8">2.7.1.158</ecNumber>
    </recommendedName>
</protein>
<evidence type="ECO:0000256" key="7">
    <source>
        <dbReference type="ARBA" id="ARBA00022840"/>
    </source>
</evidence>
<evidence type="ECO:0000256" key="4">
    <source>
        <dbReference type="ARBA" id="ARBA00022679"/>
    </source>
</evidence>
<keyword evidence="4 8" id="KW-0808">Transferase</keyword>
<gene>
    <name evidence="9" type="ORF">BDN70DRAFT_990888</name>
</gene>
<dbReference type="GO" id="GO:0035299">
    <property type="term" value="F:inositol-1,3,4,5,6-pentakisphosphate 2-kinase activity"/>
    <property type="evidence" value="ECO:0007669"/>
    <property type="project" value="UniProtKB-EC"/>
</dbReference>
<dbReference type="Proteomes" id="UP000807469">
    <property type="component" value="Unassembled WGS sequence"/>
</dbReference>
<dbReference type="OrthoDB" id="272370at2759"/>
<evidence type="ECO:0000256" key="2">
    <source>
        <dbReference type="ARBA" id="ARBA00012023"/>
    </source>
</evidence>
<comment type="catalytic activity">
    <reaction evidence="1 8">
        <text>1D-myo-inositol 1,3,4,5,6-pentakisphosphate + ATP = 1D-myo-inositol hexakisphosphate + ADP + H(+)</text>
        <dbReference type="Rhea" id="RHEA:20313"/>
        <dbReference type="ChEBI" id="CHEBI:15378"/>
        <dbReference type="ChEBI" id="CHEBI:30616"/>
        <dbReference type="ChEBI" id="CHEBI:57733"/>
        <dbReference type="ChEBI" id="CHEBI:58130"/>
        <dbReference type="ChEBI" id="CHEBI:456216"/>
        <dbReference type="EC" id="2.7.1.158"/>
    </reaction>
</comment>
<evidence type="ECO:0000313" key="9">
    <source>
        <dbReference type="EMBL" id="KAF9482829.1"/>
    </source>
</evidence>
<dbReference type="GO" id="GO:0032958">
    <property type="term" value="P:inositol phosphate biosynthetic process"/>
    <property type="evidence" value="ECO:0007669"/>
    <property type="project" value="TreeGrafter"/>
</dbReference>
<comment type="function">
    <text evidence="8">Phosphorylates Ins(1,3,4,5,6)P5 at position 2 to form Ins(1,2,3,4,5,6)P6 (InsP6 or phytate).</text>
</comment>
<evidence type="ECO:0000256" key="8">
    <source>
        <dbReference type="RuleBase" id="RU364126"/>
    </source>
</evidence>
<evidence type="ECO:0000256" key="3">
    <source>
        <dbReference type="ARBA" id="ARBA00014846"/>
    </source>
</evidence>
<comment type="domain">
    <text evidence="8">The EXKPK motif is conserved in inositol-pentakisphosphate 2-kinases of both family 1 and 2.</text>
</comment>
<dbReference type="EMBL" id="MU155161">
    <property type="protein sequence ID" value="KAF9482829.1"/>
    <property type="molecule type" value="Genomic_DNA"/>
</dbReference>
<dbReference type="AlphaFoldDB" id="A0A9P6D3U4"/>
<keyword evidence="6 8" id="KW-0418">Kinase</keyword>